<dbReference type="InterPro" id="IPR000719">
    <property type="entry name" value="Prot_kinase_dom"/>
</dbReference>
<dbReference type="GO" id="GO:0005524">
    <property type="term" value="F:ATP binding"/>
    <property type="evidence" value="ECO:0007669"/>
    <property type="project" value="UniProtKB-KW"/>
</dbReference>
<feature type="region of interest" description="Disordered" evidence="5">
    <location>
        <begin position="532"/>
        <end position="559"/>
    </location>
</feature>
<dbReference type="InterPro" id="IPR051681">
    <property type="entry name" value="Ser/Thr_Kinases-Pseudokinases"/>
</dbReference>
<dbReference type="PANTHER" id="PTHR44329">
    <property type="entry name" value="SERINE/THREONINE-PROTEIN KINASE TNNI3K-RELATED"/>
    <property type="match status" value="1"/>
</dbReference>
<accession>A0A836BTY1</accession>
<dbReference type="Gene3D" id="3.30.200.20">
    <property type="entry name" value="Phosphorylase Kinase, domain 1"/>
    <property type="match status" value="1"/>
</dbReference>
<dbReference type="SMART" id="SM00220">
    <property type="entry name" value="S_TKc"/>
    <property type="match status" value="1"/>
</dbReference>
<comment type="caution">
    <text evidence="8">The sequence shown here is derived from an EMBL/GenBank/DDBJ whole genome shotgun (WGS) entry which is preliminary data.</text>
</comment>
<dbReference type="Pfam" id="PF00069">
    <property type="entry name" value="Pkinase"/>
    <property type="match status" value="1"/>
</dbReference>
<evidence type="ECO:0000259" key="6">
    <source>
        <dbReference type="PROSITE" id="PS50011"/>
    </source>
</evidence>
<dbReference type="Proteomes" id="UP000612055">
    <property type="component" value="Unassembled WGS sequence"/>
</dbReference>
<dbReference type="InterPro" id="IPR011992">
    <property type="entry name" value="EF-hand-dom_pair"/>
</dbReference>
<keyword evidence="1" id="KW-0808">Transferase</keyword>
<dbReference type="PROSITE" id="PS50011">
    <property type="entry name" value="PROTEIN_KINASE_DOM"/>
    <property type="match status" value="1"/>
</dbReference>
<evidence type="ECO:0000256" key="5">
    <source>
        <dbReference type="SAM" id="MobiDB-lite"/>
    </source>
</evidence>
<sequence length="572" mass="63562">MNAYIELSAEAKKTLKQLFKHGDKDGDHAWSRKELKQFLKSSWPNAAGRLEELWSLVDADGDESLDFEEVRTLIHLMELQVSSCGLCQESIYDDAMWACRTCCTQHVRNNGNMGLTPDEWVAVCEGCCDRARRLFRQSGPPFCPKDPSHALERVPHNPFVNLCECPLHLELSASLQPATAAPAVAPAAEFAAEHACEARRSMSGGSMRPAWSFEVPWDSITQHSELAAEQGGFAEVYQAMYKTCTRVALKQLKRGSAEELRREYEFMRSLPPHEHVVLLYGITTEAPTRQPWLVMAWYPCDLQRAFLWEADDKGPATARPGQMLTPSKALDMAWELAMGLQFLHSHNMVHRDVKPDNVLLTEDYHVKITDFGISGELDPEGSIATEHGHGSPLWMAPELTAYRGDKPPYTNKVDVYAWGVIFCQLISRKYDRLYELLHPELITLETGMGARDAHNRLLGLQLMKPEELRRIPSVLLPKLTEHLAHLPPALSEAAQSLLKGCLSVDPGSRPDMDAVVTEVGSMRLLLKAPADAERRAAPPPPPPQALRPPPSPPAAARSPFAPVSCAHAAVCV</sequence>
<feature type="compositionally biased region" description="Pro residues" evidence="5">
    <location>
        <begin position="537"/>
        <end position="553"/>
    </location>
</feature>
<evidence type="ECO:0000259" key="7">
    <source>
        <dbReference type="PROSITE" id="PS50222"/>
    </source>
</evidence>
<feature type="domain" description="Protein kinase" evidence="6">
    <location>
        <begin position="222"/>
        <end position="525"/>
    </location>
</feature>
<dbReference type="SMART" id="SM00054">
    <property type="entry name" value="EFh"/>
    <property type="match status" value="2"/>
</dbReference>
<evidence type="ECO:0000256" key="1">
    <source>
        <dbReference type="ARBA" id="ARBA00022679"/>
    </source>
</evidence>
<dbReference type="PROSITE" id="PS50222">
    <property type="entry name" value="EF_HAND_2"/>
    <property type="match status" value="1"/>
</dbReference>
<keyword evidence="9" id="KW-1185">Reference proteome</keyword>
<dbReference type="Gene3D" id="1.10.510.10">
    <property type="entry name" value="Transferase(Phosphotransferase) domain 1"/>
    <property type="match status" value="1"/>
</dbReference>
<dbReference type="InterPro" id="IPR002048">
    <property type="entry name" value="EF_hand_dom"/>
</dbReference>
<dbReference type="CDD" id="cd00051">
    <property type="entry name" value="EFh"/>
    <property type="match status" value="1"/>
</dbReference>
<keyword evidence="3" id="KW-0418">Kinase</keyword>
<name>A0A836BTY1_9CHLO</name>
<dbReference type="PANTHER" id="PTHR44329:SF288">
    <property type="entry name" value="MITOGEN-ACTIVATED PROTEIN KINASE KINASE KINASE 20"/>
    <property type="match status" value="1"/>
</dbReference>
<reference evidence="8" key="1">
    <citation type="journal article" date="2020" name="bioRxiv">
        <title>Comparative genomics of Chlamydomonas.</title>
        <authorList>
            <person name="Craig R.J."/>
            <person name="Hasan A.R."/>
            <person name="Ness R.W."/>
            <person name="Keightley P.D."/>
        </authorList>
    </citation>
    <scope>NUCLEOTIDE SEQUENCE</scope>
    <source>
        <strain evidence="8">CCAP 11/70</strain>
    </source>
</reference>
<evidence type="ECO:0000256" key="2">
    <source>
        <dbReference type="ARBA" id="ARBA00022741"/>
    </source>
</evidence>
<dbReference type="EMBL" id="JAEHOE010000077">
    <property type="protein sequence ID" value="KAG2489026.1"/>
    <property type="molecule type" value="Genomic_DNA"/>
</dbReference>
<evidence type="ECO:0000256" key="3">
    <source>
        <dbReference type="ARBA" id="ARBA00022777"/>
    </source>
</evidence>
<dbReference type="AlphaFoldDB" id="A0A836BTY1"/>
<dbReference type="Gene3D" id="1.10.238.10">
    <property type="entry name" value="EF-hand"/>
    <property type="match status" value="1"/>
</dbReference>
<gene>
    <name evidence="8" type="ORF">HYH03_012464</name>
</gene>
<evidence type="ECO:0000313" key="9">
    <source>
        <dbReference type="Proteomes" id="UP000612055"/>
    </source>
</evidence>
<dbReference type="SUPFAM" id="SSF56112">
    <property type="entry name" value="Protein kinase-like (PK-like)"/>
    <property type="match status" value="1"/>
</dbReference>
<dbReference type="SUPFAM" id="SSF47473">
    <property type="entry name" value="EF-hand"/>
    <property type="match status" value="1"/>
</dbReference>
<organism evidence="8 9">
    <name type="scientific">Edaphochlamys debaryana</name>
    <dbReference type="NCBI Taxonomy" id="47281"/>
    <lineage>
        <taxon>Eukaryota</taxon>
        <taxon>Viridiplantae</taxon>
        <taxon>Chlorophyta</taxon>
        <taxon>core chlorophytes</taxon>
        <taxon>Chlorophyceae</taxon>
        <taxon>CS clade</taxon>
        <taxon>Chlamydomonadales</taxon>
        <taxon>Chlamydomonadales incertae sedis</taxon>
        <taxon>Edaphochlamys</taxon>
    </lineage>
</organism>
<dbReference type="PROSITE" id="PS00108">
    <property type="entry name" value="PROTEIN_KINASE_ST"/>
    <property type="match status" value="1"/>
</dbReference>
<keyword evidence="2" id="KW-0547">Nucleotide-binding</keyword>
<dbReference type="InterPro" id="IPR008271">
    <property type="entry name" value="Ser/Thr_kinase_AS"/>
</dbReference>
<proteinExistence type="predicted"/>
<evidence type="ECO:0000313" key="8">
    <source>
        <dbReference type="EMBL" id="KAG2489026.1"/>
    </source>
</evidence>
<dbReference type="OrthoDB" id="4062651at2759"/>
<protein>
    <submittedName>
        <fullName evidence="8">Uncharacterized protein</fullName>
    </submittedName>
</protein>
<dbReference type="GO" id="GO:0005509">
    <property type="term" value="F:calcium ion binding"/>
    <property type="evidence" value="ECO:0007669"/>
    <property type="project" value="InterPro"/>
</dbReference>
<feature type="domain" description="EF-hand" evidence="7">
    <location>
        <begin position="45"/>
        <end position="80"/>
    </location>
</feature>
<keyword evidence="4" id="KW-0067">ATP-binding</keyword>
<dbReference type="GO" id="GO:0004674">
    <property type="term" value="F:protein serine/threonine kinase activity"/>
    <property type="evidence" value="ECO:0007669"/>
    <property type="project" value="TreeGrafter"/>
</dbReference>
<dbReference type="InterPro" id="IPR011009">
    <property type="entry name" value="Kinase-like_dom_sf"/>
</dbReference>
<evidence type="ECO:0000256" key="4">
    <source>
        <dbReference type="ARBA" id="ARBA00022840"/>
    </source>
</evidence>